<organism evidence="1 2">
    <name type="scientific">Pseudomonas syringae pv. japonica str. M301072</name>
    <dbReference type="NCBI Taxonomy" id="629262"/>
    <lineage>
        <taxon>Bacteria</taxon>
        <taxon>Pseudomonadati</taxon>
        <taxon>Pseudomonadota</taxon>
        <taxon>Gammaproteobacteria</taxon>
        <taxon>Pseudomonadales</taxon>
        <taxon>Pseudomonadaceae</taxon>
        <taxon>Pseudomonas</taxon>
        <taxon>Pseudomonas syringae</taxon>
    </lineage>
</organism>
<evidence type="ECO:0000313" key="2">
    <source>
        <dbReference type="Proteomes" id="UP000004471"/>
    </source>
</evidence>
<proteinExistence type="predicted"/>
<feature type="non-terminal residue" evidence="1">
    <location>
        <position position="1"/>
    </location>
</feature>
<dbReference type="Proteomes" id="UP000004471">
    <property type="component" value="Unassembled WGS sequence"/>
</dbReference>
<sequence length="63" mass="7216">QRELQEKRLVIANPRSLPGNKAYHLMIPERKVESASLTAFRDWLVGQACAYQLPQETPEPAIR</sequence>
<reference evidence="1 2" key="1">
    <citation type="journal article" date="2011" name="PLoS Pathog.">
        <title>Dynamic evolution of pathogenicity revealed by sequencing and comparative genomics of 19 Pseudomonas syringae isolates.</title>
        <authorList>
            <person name="Baltrus D.A."/>
            <person name="Nishimura M.T."/>
            <person name="Romanchuk A."/>
            <person name="Chang J.H."/>
            <person name="Mukhtar M.S."/>
            <person name="Cherkis K."/>
            <person name="Roach J."/>
            <person name="Grant S.R."/>
            <person name="Jones C.D."/>
            <person name="Dangl J.L."/>
        </authorList>
    </citation>
    <scope>NUCLEOTIDE SEQUENCE [LARGE SCALE GENOMIC DNA]</scope>
    <source>
        <strain evidence="2">M301072PT</strain>
    </source>
</reference>
<comment type="caution">
    <text evidence="1">The sequence shown here is derived from an EMBL/GenBank/DDBJ whole genome shotgun (WGS) entry which is preliminary data.</text>
</comment>
<dbReference type="AlphaFoldDB" id="F3FU10"/>
<protein>
    <submittedName>
        <fullName evidence="1">Regulatory protein, LysR:LysR, substrate-binding</fullName>
    </submittedName>
</protein>
<evidence type="ECO:0000313" key="1">
    <source>
        <dbReference type="EMBL" id="EGH33702.1"/>
    </source>
</evidence>
<name>F3FU10_PSESX</name>
<dbReference type="EMBL" id="AEAH01001870">
    <property type="protein sequence ID" value="EGH33702.1"/>
    <property type="molecule type" value="Genomic_DNA"/>
</dbReference>
<accession>F3FU10</accession>
<gene>
    <name evidence="1" type="ORF">PSYJA_34255</name>
</gene>
<dbReference type="HOGENOM" id="CLU_2891305_0_0_6"/>
<dbReference type="PATRIC" id="fig|629262.5.peg.5457"/>